<evidence type="ECO:0000256" key="8">
    <source>
        <dbReference type="ARBA" id="ARBA00022737"/>
    </source>
</evidence>
<comment type="function">
    <text evidence="10">Catalyzes the first step in hexosamine metabolism, converting fructose-6P into glucosamine-6P using glutamine as a nitrogen source.</text>
</comment>
<dbReference type="AlphaFoldDB" id="A0A0Z8EH82"/>
<evidence type="ECO:0000256" key="2">
    <source>
        <dbReference type="ARBA" id="ARBA00004496"/>
    </source>
</evidence>
<keyword evidence="9" id="KW-0315">Glutamine amidotransferase</keyword>
<dbReference type="Proteomes" id="UP000594569">
    <property type="component" value="Chromosome"/>
</dbReference>
<dbReference type="CDD" id="cd05008">
    <property type="entry name" value="SIS_GlmS_GlmD_1"/>
    <property type="match status" value="1"/>
</dbReference>
<reference evidence="11 12" key="1">
    <citation type="submission" date="2020-12" db="EMBL/GenBank/DDBJ databases">
        <title>Nonconservative transfer and diversity of a new family of integrative and conjugative elements associated with antibiotic resistance in zoonotic pathogen Streptococcus suis.</title>
        <authorList>
            <person name="Huang J."/>
        </authorList>
    </citation>
    <scope>NUCLEOTIDE SEQUENCE [LARGE SCALE GENOMIC DNA]</scope>
    <source>
        <strain evidence="11 12">YZDH1</strain>
    </source>
</reference>
<feature type="initiator methionine" description="Removed" evidence="10">
    <location>
        <position position="1"/>
    </location>
</feature>
<keyword evidence="6 10" id="KW-0032">Aminotransferase</keyword>
<evidence type="ECO:0000256" key="7">
    <source>
        <dbReference type="ARBA" id="ARBA00022679"/>
    </source>
</evidence>
<dbReference type="GO" id="GO:0005829">
    <property type="term" value="C:cytosol"/>
    <property type="evidence" value="ECO:0007669"/>
    <property type="project" value="TreeGrafter"/>
</dbReference>
<dbReference type="EMBL" id="CP065430">
    <property type="protein sequence ID" value="QPO27490.1"/>
    <property type="molecule type" value="Genomic_DNA"/>
</dbReference>
<name>A0A0Z8EH82_STRSU</name>
<dbReference type="GO" id="GO:0005975">
    <property type="term" value="P:carbohydrate metabolic process"/>
    <property type="evidence" value="ECO:0007669"/>
    <property type="project" value="UniProtKB-UniRule"/>
</dbReference>
<evidence type="ECO:0000313" key="11">
    <source>
        <dbReference type="EMBL" id="QPO27490.1"/>
    </source>
</evidence>
<dbReference type="RefSeq" id="WP_043024772.1">
    <property type="nucleotide sequence ID" value="NZ_CEDT01000119.1"/>
</dbReference>
<dbReference type="InterPro" id="IPR035490">
    <property type="entry name" value="GlmS/FrlB_SIS"/>
</dbReference>
<dbReference type="EC" id="2.6.1.16" evidence="3 10"/>
<keyword evidence="7 10" id="KW-0808">Transferase</keyword>
<gene>
    <name evidence="10 11" type="primary">glmS</name>
    <name evidence="11" type="ORF">I5V48_04960</name>
</gene>
<dbReference type="GO" id="GO:0006002">
    <property type="term" value="P:fructose 6-phosphate metabolic process"/>
    <property type="evidence" value="ECO:0007669"/>
    <property type="project" value="TreeGrafter"/>
</dbReference>
<dbReference type="InterPro" id="IPR001347">
    <property type="entry name" value="SIS_dom"/>
</dbReference>
<dbReference type="NCBIfam" id="NF001484">
    <property type="entry name" value="PRK00331.1"/>
    <property type="match status" value="1"/>
</dbReference>
<keyword evidence="5 10" id="KW-0963">Cytoplasm</keyword>
<dbReference type="SUPFAM" id="SSF53697">
    <property type="entry name" value="SIS domain"/>
    <property type="match status" value="1"/>
</dbReference>
<feature type="active site" description="For Fru-6P isomerization activity" evidence="10">
    <location>
        <position position="599"/>
    </location>
</feature>
<dbReference type="GO" id="GO:0006487">
    <property type="term" value="P:protein N-linked glycosylation"/>
    <property type="evidence" value="ECO:0007669"/>
    <property type="project" value="TreeGrafter"/>
</dbReference>
<dbReference type="InterPro" id="IPR029055">
    <property type="entry name" value="Ntn_hydrolases_N"/>
</dbReference>
<dbReference type="PROSITE" id="PS51278">
    <property type="entry name" value="GATASE_TYPE_2"/>
    <property type="match status" value="1"/>
</dbReference>
<dbReference type="InterPro" id="IPR017932">
    <property type="entry name" value="GATase_2_dom"/>
</dbReference>
<dbReference type="InterPro" id="IPR035466">
    <property type="entry name" value="GlmS/AgaS_SIS"/>
</dbReference>
<comment type="subcellular location">
    <subcellularLocation>
        <location evidence="2 10">Cytoplasm</location>
    </subcellularLocation>
</comment>
<evidence type="ECO:0000256" key="5">
    <source>
        <dbReference type="ARBA" id="ARBA00022490"/>
    </source>
</evidence>
<evidence type="ECO:0000313" key="12">
    <source>
        <dbReference type="Proteomes" id="UP000594569"/>
    </source>
</evidence>
<comment type="catalytic activity">
    <reaction evidence="1 10">
        <text>D-fructose 6-phosphate + L-glutamine = D-glucosamine 6-phosphate + L-glutamate</text>
        <dbReference type="Rhea" id="RHEA:13237"/>
        <dbReference type="ChEBI" id="CHEBI:29985"/>
        <dbReference type="ChEBI" id="CHEBI:58359"/>
        <dbReference type="ChEBI" id="CHEBI:58725"/>
        <dbReference type="ChEBI" id="CHEBI:61527"/>
        <dbReference type="EC" id="2.6.1.16"/>
    </reaction>
</comment>
<feature type="active site" description="Nucleophile; for GATase activity" evidence="10">
    <location>
        <position position="2"/>
    </location>
</feature>
<dbReference type="FunFam" id="3.40.50.10490:FF:000001">
    <property type="entry name" value="Glutamine--fructose-6-phosphate aminotransferase [isomerizing]"/>
    <property type="match status" value="1"/>
</dbReference>
<evidence type="ECO:0000256" key="6">
    <source>
        <dbReference type="ARBA" id="ARBA00022576"/>
    </source>
</evidence>
<dbReference type="PANTHER" id="PTHR10937">
    <property type="entry name" value="GLUCOSAMINE--FRUCTOSE-6-PHOSPHATE AMINOTRANSFERASE, ISOMERIZING"/>
    <property type="match status" value="1"/>
</dbReference>
<dbReference type="CDD" id="cd05009">
    <property type="entry name" value="SIS_GlmS_GlmD_2"/>
    <property type="match status" value="1"/>
</dbReference>
<evidence type="ECO:0000256" key="10">
    <source>
        <dbReference type="HAMAP-Rule" id="MF_00164"/>
    </source>
</evidence>
<dbReference type="InterPro" id="IPR046348">
    <property type="entry name" value="SIS_dom_sf"/>
</dbReference>
<protein>
    <recommendedName>
        <fullName evidence="4 10">Glutamine--fructose-6-phosphate aminotransferase [isomerizing]</fullName>
        <ecNumber evidence="3 10">2.6.1.16</ecNumber>
    </recommendedName>
    <alternativeName>
        <fullName evidence="10">D-fructose-6-phosphate amidotransferase</fullName>
    </alternativeName>
    <alternativeName>
        <fullName evidence="10">GFAT</fullName>
    </alternativeName>
    <alternativeName>
        <fullName evidence="10">Glucosamine-6-phosphate synthase</fullName>
    </alternativeName>
    <alternativeName>
        <fullName evidence="10">Hexosephosphate aminotransferase</fullName>
    </alternativeName>
    <alternativeName>
        <fullName evidence="10">L-glutamine--D-fructose-6-phosphate amidotransferase</fullName>
    </alternativeName>
</protein>
<evidence type="ECO:0000256" key="1">
    <source>
        <dbReference type="ARBA" id="ARBA00001031"/>
    </source>
</evidence>
<dbReference type="Gene3D" id="3.40.50.10490">
    <property type="entry name" value="Glucose-6-phosphate isomerase like protein, domain 1"/>
    <property type="match status" value="2"/>
</dbReference>
<dbReference type="PANTHER" id="PTHR10937:SF0">
    <property type="entry name" value="GLUTAMINE--FRUCTOSE-6-PHOSPHATE TRANSAMINASE (ISOMERIZING)"/>
    <property type="match status" value="1"/>
</dbReference>
<dbReference type="GO" id="GO:0006047">
    <property type="term" value="P:UDP-N-acetylglucosamine metabolic process"/>
    <property type="evidence" value="ECO:0007669"/>
    <property type="project" value="TreeGrafter"/>
</dbReference>
<dbReference type="InterPro" id="IPR047084">
    <property type="entry name" value="GFAT_N"/>
</dbReference>
<accession>A0A0Z8EH82</accession>
<dbReference type="Pfam" id="PF13522">
    <property type="entry name" value="GATase_6"/>
    <property type="match status" value="1"/>
</dbReference>
<dbReference type="InterPro" id="IPR005855">
    <property type="entry name" value="GFAT"/>
</dbReference>
<dbReference type="Pfam" id="PF01380">
    <property type="entry name" value="SIS"/>
    <property type="match status" value="2"/>
</dbReference>
<dbReference type="HAMAP" id="MF_00164">
    <property type="entry name" value="GlmS"/>
    <property type="match status" value="1"/>
</dbReference>
<dbReference type="CDD" id="cd00714">
    <property type="entry name" value="GFAT"/>
    <property type="match status" value="1"/>
</dbReference>
<dbReference type="GO" id="GO:0004360">
    <property type="term" value="F:glutamine-fructose-6-phosphate transaminase (isomerizing) activity"/>
    <property type="evidence" value="ECO:0007669"/>
    <property type="project" value="UniProtKB-UniRule"/>
</dbReference>
<evidence type="ECO:0000256" key="3">
    <source>
        <dbReference type="ARBA" id="ARBA00012916"/>
    </source>
</evidence>
<dbReference type="PROSITE" id="PS51464">
    <property type="entry name" value="SIS"/>
    <property type="match status" value="2"/>
</dbReference>
<proteinExistence type="inferred from homology"/>
<comment type="subunit">
    <text evidence="10">Homodimer.</text>
</comment>
<dbReference type="GO" id="GO:0097367">
    <property type="term" value="F:carbohydrate derivative binding"/>
    <property type="evidence" value="ECO:0007669"/>
    <property type="project" value="InterPro"/>
</dbReference>
<dbReference type="SUPFAM" id="SSF56235">
    <property type="entry name" value="N-terminal nucleophile aminohydrolases (Ntn hydrolases)"/>
    <property type="match status" value="1"/>
</dbReference>
<evidence type="ECO:0000256" key="9">
    <source>
        <dbReference type="ARBA" id="ARBA00022962"/>
    </source>
</evidence>
<keyword evidence="8" id="KW-0677">Repeat</keyword>
<evidence type="ECO:0000256" key="4">
    <source>
        <dbReference type="ARBA" id="ARBA00016090"/>
    </source>
</evidence>
<dbReference type="Gene3D" id="3.60.20.10">
    <property type="entry name" value="Glutamine Phosphoribosylpyrophosphate, subunit 1, domain 1"/>
    <property type="match status" value="1"/>
</dbReference>
<sequence length="604" mass="65338">MCGIVGVVGNTNATDILIQGLEKLEYRGYDSAGIFVTGGEQAHLVKAVGRIAELSAKVGDKTEGTTGIGHTRWATHGKPTEDNAHPHTSQTGRFVLVHNGVIENYLEMKNDYLAGHDFKGQTDTEIAVHLIGKFVEEDGLSVLEAFKKALHIIQGSYAFALIDSENPDVIYVAKNKSPLLIGLGDGYNMVCSDAMAMIRETSEYMEIHDKELVIVTKDSVQVTDYEGNAIERGSYTAELDLSDIGKGTYPFYMLKEIDEQPTVMRKLISTYADADGKMIVDPAIVKAVQEADRIYILAAGTSYNAGFASKNMIEALTDTPVELGVASEWAYHLPILSKKPLFILLTQSGETADSRQVLVRANEMGIPSLTITNVPGSTLSREATYTMLLHAGPEIAVASTKAYTAQVAALAFLSKAVGEANGKQEAIDFDLVHELSIVAQSIEATLSEKDLIADKVEKLLATTRNAFYIGRGTDYYVTLEAALKLKEISYIQTEGFAAGELKHGTISLIEDGTPVIALLSANEKVAAHTRGNIAEVVSRGANTLVVVEEGLDREGDDIVVNKVHPFLSSISMVIPTQLIAYYASFQRGLDVDKPRNLAKAVTVE</sequence>
<dbReference type="NCBIfam" id="TIGR01135">
    <property type="entry name" value="glmS"/>
    <property type="match status" value="1"/>
</dbReference>
<dbReference type="FunFam" id="3.40.50.10490:FF:000022">
    <property type="entry name" value="Glutamine--fructose-6-phosphate aminotransferase [isomerizing]"/>
    <property type="match status" value="1"/>
</dbReference>
<dbReference type="FunFam" id="3.60.20.10:FF:000006">
    <property type="entry name" value="Glutamine--fructose-6-phosphate aminotransferase [isomerizing]"/>
    <property type="match status" value="1"/>
</dbReference>
<organism evidence="11 12">
    <name type="scientific">Streptococcus suis</name>
    <dbReference type="NCBI Taxonomy" id="1307"/>
    <lineage>
        <taxon>Bacteria</taxon>
        <taxon>Bacillati</taxon>
        <taxon>Bacillota</taxon>
        <taxon>Bacilli</taxon>
        <taxon>Lactobacillales</taxon>
        <taxon>Streptococcaceae</taxon>
        <taxon>Streptococcus</taxon>
    </lineage>
</organism>